<accession>A0A484Y8R9</accession>
<dbReference type="EMBL" id="CAADIZ010000066">
    <property type="protein sequence ID" value="VFS32066.1"/>
    <property type="molecule type" value="Genomic_DNA"/>
</dbReference>
<dbReference type="AlphaFoldDB" id="A0A484Y8R9"/>
<evidence type="ECO:0008006" key="5">
    <source>
        <dbReference type="Google" id="ProtNLM"/>
    </source>
</evidence>
<dbReference type="EMBL" id="CAADIK010000004">
    <property type="protein sequence ID" value="VFR60896.1"/>
    <property type="molecule type" value="Genomic_DNA"/>
</dbReference>
<evidence type="ECO:0000313" key="3">
    <source>
        <dbReference type="EMBL" id="VFR95081.1"/>
    </source>
</evidence>
<organism evidence="4">
    <name type="scientific">plant metagenome</name>
    <dbReference type="NCBI Taxonomy" id="1297885"/>
    <lineage>
        <taxon>unclassified sequences</taxon>
        <taxon>metagenomes</taxon>
        <taxon>organismal metagenomes</taxon>
    </lineage>
</organism>
<reference evidence="4" key="1">
    <citation type="submission" date="2019-03" db="EMBL/GenBank/DDBJ databases">
        <authorList>
            <person name="Danneels B."/>
        </authorList>
    </citation>
    <scope>NUCLEOTIDE SEQUENCE</scope>
</reference>
<dbReference type="EMBL" id="CAADII010000039">
    <property type="protein sequence ID" value="VFR54977.1"/>
    <property type="molecule type" value="Genomic_DNA"/>
</dbReference>
<gene>
    <name evidence="1" type="ORF">BRI6_0834</name>
    <name evidence="2" type="ORF">BRI9_0889</name>
    <name evidence="3" type="ORF">IVO3_0887</name>
    <name evidence="4" type="ORF">RAN7_0827</name>
</gene>
<evidence type="ECO:0000313" key="2">
    <source>
        <dbReference type="EMBL" id="VFR60896.1"/>
    </source>
</evidence>
<protein>
    <recommendedName>
        <fullName evidence="5">Lipoprotein</fullName>
    </recommendedName>
</protein>
<name>A0A484Y8R9_9ZZZZ</name>
<evidence type="ECO:0000313" key="1">
    <source>
        <dbReference type="EMBL" id="VFR54977.1"/>
    </source>
</evidence>
<dbReference type="EMBL" id="CAADIP010000045">
    <property type="protein sequence ID" value="VFR95081.1"/>
    <property type="molecule type" value="Genomic_DNA"/>
</dbReference>
<proteinExistence type="predicted"/>
<dbReference type="PROSITE" id="PS51257">
    <property type="entry name" value="PROKAR_LIPOPROTEIN"/>
    <property type="match status" value="1"/>
</dbReference>
<evidence type="ECO:0000313" key="4">
    <source>
        <dbReference type="EMBL" id="VFS32066.1"/>
    </source>
</evidence>
<sequence>MTATRLLASLLIALAGCVVHAATPASPSTATTQSPMRTDWITPATFADTPVGTTDEHPCLPATHGLDPQVNIAAPTRVTPRPDGVLVVPICMRGLVPVSAGMDPATVHARDIATGKEYSGVAYVRPLPGARHGFHVDPHPNYRPKLPPIPPGTRVSHQFTTDLVRNAGIPREPAVYEVHILAGGLKSETVQVEVAAPEQ</sequence>